<dbReference type="AlphaFoldDB" id="A0ABD3FJ01"/>
<dbReference type="Proteomes" id="UP001632037">
    <property type="component" value="Unassembled WGS sequence"/>
</dbReference>
<proteinExistence type="predicted"/>
<protein>
    <submittedName>
        <fullName evidence="1">Uncharacterized protein</fullName>
    </submittedName>
</protein>
<sequence length="73" mass="8335">MVHKSAKTVHLGALSGTIVDEKIYKMYEVAAYLRMNFPHDFRSADFSLDPATGEWVRRYKPSGNASELVKVFR</sequence>
<evidence type="ECO:0000313" key="1">
    <source>
        <dbReference type="EMBL" id="KAL3666902.1"/>
    </source>
</evidence>
<gene>
    <name evidence="1" type="ORF">V7S43_007851</name>
</gene>
<keyword evidence="2" id="KW-1185">Reference proteome</keyword>
<organism evidence="1 2">
    <name type="scientific">Phytophthora oleae</name>
    <dbReference type="NCBI Taxonomy" id="2107226"/>
    <lineage>
        <taxon>Eukaryota</taxon>
        <taxon>Sar</taxon>
        <taxon>Stramenopiles</taxon>
        <taxon>Oomycota</taxon>
        <taxon>Peronosporomycetes</taxon>
        <taxon>Peronosporales</taxon>
        <taxon>Peronosporaceae</taxon>
        <taxon>Phytophthora</taxon>
    </lineage>
</organism>
<reference evidence="1 2" key="1">
    <citation type="submission" date="2024-09" db="EMBL/GenBank/DDBJ databases">
        <title>Genome sequencing and assembly of Phytophthora oleae, isolate VK10A, causative agent of rot of olive drupes.</title>
        <authorList>
            <person name="Conti Taguali S."/>
            <person name="Riolo M."/>
            <person name="La Spada F."/>
            <person name="Cacciola S.O."/>
            <person name="Dionisio G."/>
        </authorList>
    </citation>
    <scope>NUCLEOTIDE SEQUENCE [LARGE SCALE GENOMIC DNA]</scope>
    <source>
        <strain evidence="1 2">VK10A</strain>
    </source>
</reference>
<dbReference type="EMBL" id="JBIMZQ010000015">
    <property type="protein sequence ID" value="KAL3666902.1"/>
    <property type="molecule type" value="Genomic_DNA"/>
</dbReference>
<accession>A0ABD3FJ01</accession>
<comment type="caution">
    <text evidence="1">The sequence shown here is derived from an EMBL/GenBank/DDBJ whole genome shotgun (WGS) entry which is preliminary data.</text>
</comment>
<evidence type="ECO:0000313" key="2">
    <source>
        <dbReference type="Proteomes" id="UP001632037"/>
    </source>
</evidence>
<name>A0ABD3FJ01_9STRA</name>